<reference evidence="2 3" key="1">
    <citation type="submission" date="2022-04" db="EMBL/GenBank/DDBJ databases">
        <title>Identification of a novel bacterium isolated from mangrove sediments.</title>
        <authorList>
            <person name="Pan X."/>
        </authorList>
    </citation>
    <scope>NUCLEOTIDE SEQUENCE [LARGE SCALE GENOMIC DNA]</scope>
    <source>
        <strain evidence="2 3">B2638</strain>
    </source>
</reference>
<accession>A0ABT0BVK2</accession>
<dbReference type="EMBL" id="JALHLG010000062">
    <property type="protein sequence ID" value="MCJ2189096.1"/>
    <property type="molecule type" value="Genomic_DNA"/>
</dbReference>
<dbReference type="Proteomes" id="UP001202281">
    <property type="component" value="Unassembled WGS sequence"/>
</dbReference>
<gene>
    <name evidence="2" type="ORF">MTR66_20065</name>
</gene>
<proteinExistence type="predicted"/>
<evidence type="ECO:0000313" key="2">
    <source>
        <dbReference type="EMBL" id="MCJ2189096.1"/>
    </source>
</evidence>
<sequence length="105" mass="11087">MYAVSAVSAPPAINCGLAAQFAERLHLQQASSGQSQVHLDPRIYGVPKVVVEGSADSGGLSIAYDTQGSGPQDDQETENRENTLRLRLEARGLAIACLGPLRVQV</sequence>
<name>A0ABT0BVK2_9SPHN</name>
<dbReference type="RefSeq" id="WP_243924287.1">
    <property type="nucleotide sequence ID" value="NZ_JALHLG010000062.1"/>
</dbReference>
<evidence type="ECO:0000256" key="1">
    <source>
        <dbReference type="SAM" id="MobiDB-lite"/>
    </source>
</evidence>
<feature type="region of interest" description="Disordered" evidence="1">
    <location>
        <begin position="60"/>
        <end position="82"/>
    </location>
</feature>
<organism evidence="2 3">
    <name type="scientific">Novosphingobium beihaiensis</name>
    <dbReference type="NCBI Taxonomy" id="2930389"/>
    <lineage>
        <taxon>Bacteria</taxon>
        <taxon>Pseudomonadati</taxon>
        <taxon>Pseudomonadota</taxon>
        <taxon>Alphaproteobacteria</taxon>
        <taxon>Sphingomonadales</taxon>
        <taxon>Sphingomonadaceae</taxon>
        <taxon>Novosphingobium</taxon>
    </lineage>
</organism>
<keyword evidence="3" id="KW-1185">Reference proteome</keyword>
<protein>
    <submittedName>
        <fullName evidence="2">Uncharacterized protein</fullName>
    </submittedName>
</protein>
<evidence type="ECO:0000313" key="3">
    <source>
        <dbReference type="Proteomes" id="UP001202281"/>
    </source>
</evidence>
<comment type="caution">
    <text evidence="2">The sequence shown here is derived from an EMBL/GenBank/DDBJ whole genome shotgun (WGS) entry which is preliminary data.</text>
</comment>